<evidence type="ECO:0000313" key="2">
    <source>
        <dbReference type="EMBL" id="KAK3234278.1"/>
    </source>
</evidence>
<gene>
    <name evidence="2" type="ORF">CYMTET_55461</name>
</gene>
<accession>A0AAE0EMT1</accession>
<sequence length="222" mass="23838">MDSSLCVLLDSPAIESLELQLAGSISDFETMGRAKARLVATSLVSIARHYKALALASSGALDLQISASVGPLASLPGPISSDFSSQYDSEPLALSSAVVAENFSQTTFDILRFDSGVQGDAFDSTMVLFSDSYGYMNSEERIPWCIAGVAHLIANPHLAPVPIEEEPVVPGWGEVATHHRAPLTPASYRAPHKRNSKIFDEKDTGSEFSEPSGYDEDSHDDY</sequence>
<dbReference type="EMBL" id="LGRX02035522">
    <property type="protein sequence ID" value="KAK3234278.1"/>
    <property type="molecule type" value="Genomic_DNA"/>
</dbReference>
<protein>
    <submittedName>
        <fullName evidence="2">Uncharacterized protein</fullName>
    </submittedName>
</protein>
<reference evidence="2 3" key="1">
    <citation type="journal article" date="2015" name="Genome Biol. Evol.">
        <title>Comparative Genomics of a Bacterivorous Green Alga Reveals Evolutionary Causalities and Consequences of Phago-Mixotrophic Mode of Nutrition.</title>
        <authorList>
            <person name="Burns J.A."/>
            <person name="Paasch A."/>
            <person name="Narechania A."/>
            <person name="Kim E."/>
        </authorList>
    </citation>
    <scope>NUCLEOTIDE SEQUENCE [LARGE SCALE GENOMIC DNA]</scope>
    <source>
        <strain evidence="2 3">PLY_AMNH</strain>
    </source>
</reference>
<dbReference type="Proteomes" id="UP001190700">
    <property type="component" value="Unassembled WGS sequence"/>
</dbReference>
<evidence type="ECO:0000256" key="1">
    <source>
        <dbReference type="SAM" id="MobiDB-lite"/>
    </source>
</evidence>
<comment type="caution">
    <text evidence="2">The sequence shown here is derived from an EMBL/GenBank/DDBJ whole genome shotgun (WGS) entry which is preliminary data.</text>
</comment>
<organism evidence="2 3">
    <name type="scientific">Cymbomonas tetramitiformis</name>
    <dbReference type="NCBI Taxonomy" id="36881"/>
    <lineage>
        <taxon>Eukaryota</taxon>
        <taxon>Viridiplantae</taxon>
        <taxon>Chlorophyta</taxon>
        <taxon>Pyramimonadophyceae</taxon>
        <taxon>Pyramimonadales</taxon>
        <taxon>Pyramimonadaceae</taxon>
        <taxon>Cymbomonas</taxon>
    </lineage>
</organism>
<feature type="region of interest" description="Disordered" evidence="1">
    <location>
        <begin position="183"/>
        <end position="222"/>
    </location>
</feature>
<proteinExistence type="predicted"/>
<name>A0AAE0EMT1_9CHLO</name>
<evidence type="ECO:0000313" key="3">
    <source>
        <dbReference type="Proteomes" id="UP001190700"/>
    </source>
</evidence>
<keyword evidence="3" id="KW-1185">Reference proteome</keyword>
<dbReference type="AlphaFoldDB" id="A0AAE0EMT1"/>
<feature type="compositionally biased region" description="Acidic residues" evidence="1">
    <location>
        <begin position="213"/>
        <end position="222"/>
    </location>
</feature>